<dbReference type="EMBL" id="BSPC01000005">
    <property type="protein sequence ID" value="GLS17656.1"/>
    <property type="molecule type" value="Genomic_DNA"/>
</dbReference>
<dbReference type="PANTHER" id="PTHR33755">
    <property type="entry name" value="TOXIN PARE1-RELATED"/>
    <property type="match status" value="1"/>
</dbReference>
<gene>
    <name evidence="3" type="ORF">GCM10007874_06710</name>
</gene>
<comment type="caution">
    <text evidence="3">The sequence shown here is derived from an EMBL/GenBank/DDBJ whole genome shotgun (WGS) entry which is preliminary data.</text>
</comment>
<comment type="similarity">
    <text evidence="1">Belongs to the RelE toxin family.</text>
</comment>
<dbReference type="InterPro" id="IPR051803">
    <property type="entry name" value="TA_system_RelE-like_toxin"/>
</dbReference>
<evidence type="ECO:0000313" key="4">
    <source>
        <dbReference type="Proteomes" id="UP001156882"/>
    </source>
</evidence>
<protein>
    <submittedName>
        <fullName evidence="3">Plasmid stabilization protein</fullName>
    </submittedName>
</protein>
<dbReference type="InterPro" id="IPR035093">
    <property type="entry name" value="RelE/ParE_toxin_dom_sf"/>
</dbReference>
<evidence type="ECO:0000256" key="1">
    <source>
        <dbReference type="ARBA" id="ARBA00006226"/>
    </source>
</evidence>
<reference evidence="4" key="1">
    <citation type="journal article" date="2019" name="Int. J. Syst. Evol. Microbiol.">
        <title>The Global Catalogue of Microorganisms (GCM) 10K type strain sequencing project: providing services to taxonomists for standard genome sequencing and annotation.</title>
        <authorList>
            <consortium name="The Broad Institute Genomics Platform"/>
            <consortium name="The Broad Institute Genome Sequencing Center for Infectious Disease"/>
            <person name="Wu L."/>
            <person name="Ma J."/>
        </authorList>
    </citation>
    <scope>NUCLEOTIDE SEQUENCE [LARGE SCALE GENOMIC DNA]</scope>
    <source>
        <strain evidence="4">NBRC 101365</strain>
    </source>
</reference>
<evidence type="ECO:0000256" key="2">
    <source>
        <dbReference type="ARBA" id="ARBA00022649"/>
    </source>
</evidence>
<dbReference type="Pfam" id="PF05016">
    <property type="entry name" value="ParE_toxin"/>
    <property type="match status" value="1"/>
</dbReference>
<proteinExistence type="inferred from homology"/>
<accession>A0ABQ6CBL3</accession>
<evidence type="ECO:0000313" key="3">
    <source>
        <dbReference type="EMBL" id="GLS17656.1"/>
    </source>
</evidence>
<dbReference type="PANTHER" id="PTHR33755:SF6">
    <property type="entry name" value="PLASMID STABILIZATION SYSTEM PROTEIN"/>
    <property type="match status" value="1"/>
</dbReference>
<dbReference type="RefSeq" id="WP_284310464.1">
    <property type="nucleotide sequence ID" value="NZ_BSPC01000005.1"/>
</dbReference>
<dbReference type="Gene3D" id="3.30.2310.20">
    <property type="entry name" value="RelE-like"/>
    <property type="match status" value="1"/>
</dbReference>
<keyword evidence="2" id="KW-1277">Toxin-antitoxin system</keyword>
<dbReference type="Proteomes" id="UP001156882">
    <property type="component" value="Unassembled WGS sequence"/>
</dbReference>
<dbReference type="InterPro" id="IPR007712">
    <property type="entry name" value="RelE/ParE_toxin"/>
</dbReference>
<keyword evidence="4" id="KW-1185">Reference proteome</keyword>
<sequence>MRRLSYTFAARRDFIAIQTYITRESGNPALGRRFTDRLRRQCRKLASLPGLMGRLRPELRSDIRSFAYQGYIILLRYEEDRLQIVNVVEGHRDIEAFFSRGSSASPAPGEDPD</sequence>
<organism evidence="3 4">
    <name type="scientific">Labrys miyagiensis</name>
    <dbReference type="NCBI Taxonomy" id="346912"/>
    <lineage>
        <taxon>Bacteria</taxon>
        <taxon>Pseudomonadati</taxon>
        <taxon>Pseudomonadota</taxon>
        <taxon>Alphaproteobacteria</taxon>
        <taxon>Hyphomicrobiales</taxon>
        <taxon>Xanthobacteraceae</taxon>
        <taxon>Labrys</taxon>
    </lineage>
</organism>
<name>A0ABQ6CBL3_9HYPH</name>